<dbReference type="InterPro" id="IPR035979">
    <property type="entry name" value="RBD_domain_sf"/>
</dbReference>
<dbReference type="PROSITE" id="PS50102">
    <property type="entry name" value="RRM"/>
    <property type="match status" value="1"/>
</dbReference>
<feature type="region of interest" description="Disordered" evidence="3">
    <location>
        <begin position="1"/>
        <end position="57"/>
    </location>
</feature>
<evidence type="ECO:0000313" key="5">
    <source>
        <dbReference type="EMBL" id="KNC54165.1"/>
    </source>
</evidence>
<dbReference type="EMBL" id="GL349486">
    <property type="protein sequence ID" value="KNC54165.1"/>
    <property type="molecule type" value="Genomic_DNA"/>
</dbReference>
<evidence type="ECO:0000256" key="2">
    <source>
        <dbReference type="PROSITE-ProRule" id="PRU00176"/>
    </source>
</evidence>
<proteinExistence type="predicted"/>
<dbReference type="InterPro" id="IPR034215">
    <property type="entry name" value="RBM42_RRM"/>
</dbReference>
<dbReference type="Proteomes" id="UP000054408">
    <property type="component" value="Unassembled WGS sequence"/>
</dbReference>
<dbReference type="Gene3D" id="3.30.70.330">
    <property type="match status" value="1"/>
</dbReference>
<name>A0A0L0DPH9_THETB</name>
<dbReference type="OrthoDB" id="1749473at2759"/>
<dbReference type="STRING" id="461836.A0A0L0DPH9"/>
<dbReference type="InterPro" id="IPR000504">
    <property type="entry name" value="RRM_dom"/>
</dbReference>
<keyword evidence="1 2" id="KW-0694">RNA-binding</keyword>
<dbReference type="PANTHER" id="PTHR47640">
    <property type="entry name" value="TRNA SELENOCYSTEINE 1-ASSOCIATED PROTEIN 1-RELATED-RELATED"/>
    <property type="match status" value="1"/>
</dbReference>
<dbReference type="Pfam" id="PF00076">
    <property type="entry name" value="RRM_1"/>
    <property type="match status" value="1"/>
</dbReference>
<accession>A0A0L0DPH9</accession>
<evidence type="ECO:0000259" key="4">
    <source>
        <dbReference type="PROSITE" id="PS50102"/>
    </source>
</evidence>
<dbReference type="CDD" id="cd12383">
    <property type="entry name" value="RRM_RBM42"/>
    <property type="match status" value="1"/>
</dbReference>
<dbReference type="InterPro" id="IPR050825">
    <property type="entry name" value="RBM42_RBP45_47-like"/>
</dbReference>
<organism evidence="5 6">
    <name type="scientific">Thecamonas trahens ATCC 50062</name>
    <dbReference type="NCBI Taxonomy" id="461836"/>
    <lineage>
        <taxon>Eukaryota</taxon>
        <taxon>Apusozoa</taxon>
        <taxon>Apusomonadida</taxon>
        <taxon>Apusomonadidae</taxon>
        <taxon>Thecamonas</taxon>
    </lineage>
</organism>
<gene>
    <name evidence="5" type="ORF">AMSG_09949</name>
</gene>
<evidence type="ECO:0000256" key="1">
    <source>
        <dbReference type="ARBA" id="ARBA00022884"/>
    </source>
</evidence>
<dbReference type="GeneID" id="25568294"/>
<dbReference type="SMART" id="SM00360">
    <property type="entry name" value="RRM"/>
    <property type="match status" value="1"/>
</dbReference>
<feature type="domain" description="RRM" evidence="4">
    <location>
        <begin position="147"/>
        <end position="225"/>
    </location>
</feature>
<dbReference type="eggNOG" id="KOG0226">
    <property type="taxonomic scope" value="Eukaryota"/>
</dbReference>
<feature type="compositionally biased region" description="Low complexity" evidence="3">
    <location>
        <begin position="1"/>
        <end position="19"/>
    </location>
</feature>
<reference evidence="5 6" key="1">
    <citation type="submission" date="2010-05" db="EMBL/GenBank/DDBJ databases">
        <title>The Genome Sequence of Thecamonas trahens ATCC 50062.</title>
        <authorList>
            <consortium name="The Broad Institute Genome Sequencing Platform"/>
            <person name="Russ C."/>
            <person name="Cuomo C."/>
            <person name="Shea T."/>
            <person name="Young S.K."/>
            <person name="Zeng Q."/>
            <person name="Koehrsen M."/>
            <person name="Haas B."/>
            <person name="Borodovsky M."/>
            <person name="Guigo R."/>
            <person name="Alvarado L."/>
            <person name="Berlin A."/>
            <person name="Bochicchio J."/>
            <person name="Borenstein D."/>
            <person name="Chapman S."/>
            <person name="Chen Z."/>
            <person name="Freedman E."/>
            <person name="Gellesch M."/>
            <person name="Goldberg J."/>
            <person name="Griggs A."/>
            <person name="Gujja S."/>
            <person name="Heilman E."/>
            <person name="Heiman D."/>
            <person name="Hepburn T."/>
            <person name="Howarth C."/>
            <person name="Jen D."/>
            <person name="Larson L."/>
            <person name="Mehta T."/>
            <person name="Park D."/>
            <person name="Pearson M."/>
            <person name="Roberts A."/>
            <person name="Saif S."/>
            <person name="Shenoy N."/>
            <person name="Sisk P."/>
            <person name="Stolte C."/>
            <person name="Sykes S."/>
            <person name="Thomson T."/>
            <person name="Walk T."/>
            <person name="White J."/>
            <person name="Yandava C."/>
            <person name="Burger G."/>
            <person name="Gray M.W."/>
            <person name="Holland P.W.H."/>
            <person name="King N."/>
            <person name="Lang F.B.F."/>
            <person name="Roger A.J."/>
            <person name="Ruiz-Trillo I."/>
            <person name="Lander E."/>
            <person name="Nusbaum C."/>
        </authorList>
    </citation>
    <scope>NUCLEOTIDE SEQUENCE [LARGE SCALE GENOMIC DNA]</scope>
    <source>
        <strain evidence="5 6">ATCC 50062</strain>
    </source>
</reference>
<dbReference type="AlphaFoldDB" id="A0A0L0DPH9"/>
<evidence type="ECO:0000256" key="3">
    <source>
        <dbReference type="SAM" id="MobiDB-lite"/>
    </source>
</evidence>
<dbReference type="RefSeq" id="XP_013753983.1">
    <property type="nucleotide sequence ID" value="XM_013898529.1"/>
</dbReference>
<protein>
    <submittedName>
        <fullName evidence="5">RRM domain-containing protein</fullName>
    </submittedName>
</protein>
<evidence type="ECO:0000313" key="6">
    <source>
        <dbReference type="Proteomes" id="UP000054408"/>
    </source>
</evidence>
<keyword evidence="6" id="KW-1185">Reference proteome</keyword>
<dbReference type="GO" id="GO:0003729">
    <property type="term" value="F:mRNA binding"/>
    <property type="evidence" value="ECO:0007669"/>
    <property type="project" value="InterPro"/>
</dbReference>
<dbReference type="InterPro" id="IPR012677">
    <property type="entry name" value="Nucleotide-bd_a/b_plait_sf"/>
</dbReference>
<dbReference type="SUPFAM" id="SSF54928">
    <property type="entry name" value="RNA-binding domain, RBD"/>
    <property type="match status" value="1"/>
</dbReference>
<dbReference type="PANTHER" id="PTHR47640:SF11">
    <property type="entry name" value="RNA-BINDING PROTEIN 42"/>
    <property type="match status" value="1"/>
</dbReference>
<sequence>MVQSSGAAAGRSPSGSRPSAIDDEHGRRKRQKALEGSGPLGGSKAETVTPGSIDDDDAALAVFDTWEETEAVEAKPPPPQSEWKRWVPKGVVFKNRKEKRAAAMAAMLAAGKLEGKAAENVRARPVMYAAGKAWEDATLQEWPENDYRLFVGDLAPNTTNEALVKAFSKYPSFAMSRIVKDRKSARPKVYGFVSFLDPNDFTRAWKEMNGKYIGDRPCSLSRSRWRDRLMASDRTQSKLAKQHAKRKLMEDAIAAGGIANLMDIHRRNSGSEAGGGATQ</sequence>